<accession>A0A6A6WG64</accession>
<organism evidence="6 7">
    <name type="scientific">Pseudovirgaria hyperparasitica</name>
    <dbReference type="NCBI Taxonomy" id="470096"/>
    <lineage>
        <taxon>Eukaryota</taxon>
        <taxon>Fungi</taxon>
        <taxon>Dikarya</taxon>
        <taxon>Ascomycota</taxon>
        <taxon>Pezizomycotina</taxon>
        <taxon>Dothideomycetes</taxon>
        <taxon>Dothideomycetes incertae sedis</taxon>
        <taxon>Acrospermales</taxon>
        <taxon>Acrospermaceae</taxon>
        <taxon>Pseudovirgaria</taxon>
    </lineage>
</organism>
<keyword evidence="3" id="KW-0175">Coiled coil</keyword>
<evidence type="ECO:0000313" key="6">
    <source>
        <dbReference type="EMBL" id="KAF2760131.1"/>
    </source>
</evidence>
<dbReference type="Gene3D" id="1.25.40.10">
    <property type="entry name" value="Tetratricopeptide repeat domain"/>
    <property type="match status" value="1"/>
</dbReference>
<dbReference type="Pfam" id="PF10516">
    <property type="entry name" value="SHNi-TPR"/>
    <property type="match status" value="1"/>
</dbReference>
<evidence type="ECO:0000256" key="2">
    <source>
        <dbReference type="ARBA" id="ARBA00022803"/>
    </source>
</evidence>
<dbReference type="PANTHER" id="PTHR15081:SF1">
    <property type="entry name" value="NUCLEAR AUTOANTIGENIC SPERM PROTEIN"/>
    <property type="match status" value="1"/>
</dbReference>
<reference evidence="6" key="1">
    <citation type="journal article" date="2020" name="Stud. Mycol.">
        <title>101 Dothideomycetes genomes: a test case for predicting lifestyles and emergence of pathogens.</title>
        <authorList>
            <person name="Haridas S."/>
            <person name="Albert R."/>
            <person name="Binder M."/>
            <person name="Bloem J."/>
            <person name="Labutti K."/>
            <person name="Salamov A."/>
            <person name="Andreopoulos B."/>
            <person name="Baker S."/>
            <person name="Barry K."/>
            <person name="Bills G."/>
            <person name="Bluhm B."/>
            <person name="Cannon C."/>
            <person name="Castanera R."/>
            <person name="Culley D."/>
            <person name="Daum C."/>
            <person name="Ezra D."/>
            <person name="Gonzalez J."/>
            <person name="Henrissat B."/>
            <person name="Kuo A."/>
            <person name="Liang C."/>
            <person name="Lipzen A."/>
            <person name="Lutzoni F."/>
            <person name="Magnuson J."/>
            <person name="Mondo S."/>
            <person name="Nolan M."/>
            <person name="Ohm R."/>
            <person name="Pangilinan J."/>
            <person name="Park H.-J."/>
            <person name="Ramirez L."/>
            <person name="Alfaro M."/>
            <person name="Sun H."/>
            <person name="Tritt A."/>
            <person name="Yoshinaga Y."/>
            <person name="Zwiers L.-H."/>
            <person name="Turgeon B."/>
            <person name="Goodwin S."/>
            <person name="Spatafora J."/>
            <person name="Crous P."/>
            <person name="Grigoriev I."/>
        </authorList>
    </citation>
    <scope>NUCLEOTIDE SEQUENCE</scope>
    <source>
        <strain evidence="6">CBS 121739</strain>
    </source>
</reference>
<feature type="domain" description="Tetratricopeptide SHNi-TPR" evidence="5">
    <location>
        <begin position="232"/>
        <end position="269"/>
    </location>
</feature>
<dbReference type="GO" id="GO:0034080">
    <property type="term" value="P:CENP-A containing chromatin assembly"/>
    <property type="evidence" value="ECO:0007669"/>
    <property type="project" value="TreeGrafter"/>
</dbReference>
<evidence type="ECO:0000256" key="4">
    <source>
        <dbReference type="SAM" id="MobiDB-lite"/>
    </source>
</evidence>
<feature type="compositionally biased region" description="Basic and acidic residues" evidence="4">
    <location>
        <begin position="203"/>
        <end position="215"/>
    </location>
</feature>
<evidence type="ECO:0000313" key="7">
    <source>
        <dbReference type="Proteomes" id="UP000799437"/>
    </source>
</evidence>
<feature type="region of interest" description="Disordered" evidence="4">
    <location>
        <begin position="197"/>
        <end position="218"/>
    </location>
</feature>
<feature type="region of interest" description="Disordered" evidence="4">
    <location>
        <begin position="407"/>
        <end position="460"/>
    </location>
</feature>
<evidence type="ECO:0000256" key="3">
    <source>
        <dbReference type="SAM" id="Coils"/>
    </source>
</evidence>
<dbReference type="PANTHER" id="PTHR15081">
    <property type="entry name" value="NUCLEAR AUTOANTIGENIC SPERM PROTEIN NASP -RELATED"/>
    <property type="match status" value="1"/>
</dbReference>
<dbReference type="RefSeq" id="XP_033602582.1">
    <property type="nucleotide sequence ID" value="XM_033749308.1"/>
</dbReference>
<dbReference type="AlphaFoldDB" id="A0A6A6WG64"/>
<keyword evidence="1" id="KW-0677">Repeat</keyword>
<protein>
    <recommendedName>
        <fullName evidence="5">Tetratricopeptide SHNi-TPR domain-containing protein</fullName>
    </recommendedName>
</protein>
<dbReference type="EMBL" id="ML996568">
    <property type="protein sequence ID" value="KAF2760131.1"/>
    <property type="molecule type" value="Genomic_DNA"/>
</dbReference>
<dbReference type="InterPro" id="IPR011990">
    <property type="entry name" value="TPR-like_helical_dom_sf"/>
</dbReference>
<dbReference type="InterPro" id="IPR051730">
    <property type="entry name" value="NASP-like"/>
</dbReference>
<feature type="region of interest" description="Disordered" evidence="4">
    <location>
        <begin position="79"/>
        <end position="173"/>
    </location>
</feature>
<name>A0A6A6WG64_9PEZI</name>
<gene>
    <name evidence="6" type="ORF">EJ05DRAFT_536307</name>
</gene>
<dbReference type="GO" id="GO:0042393">
    <property type="term" value="F:histone binding"/>
    <property type="evidence" value="ECO:0007669"/>
    <property type="project" value="TreeGrafter"/>
</dbReference>
<sequence>MDDNETPTLAAIAKLTENANLQYSLKNYDAAAELYSRATEMQDELHGEMAPESADLLFLYGRCLYKVGVSKSDVLGGKVASEEKSKKKGKTSNGEGSSSAVSKSNAISNAGDQNAEAVLEAAVETKDSTKPADQSKAADKPYFSITGDENWDTDSDDEDAGEEGDAAEDEDDDDFKIAYEILDTARVILQHKLENHTGQSNIKSDKGKDKAHELYPGDVSDPVVRATKEKLAEILDLQADISLESERFEDAVPDNQAILALRKDLLPPEHAFIAESYYKLSLALEFASLTYHEGEGEPPSVDEGMRKDAAKAMEDAIASCHLRIKTESEKLSSLSAEDKVKKELEIKDVKELIAEMEERLVDLKASPLEVPNLAGPAGAADANPLGGILSSILGETPGQQKARIEEAVKGANDLSGMVKKKKPAPSAAAGPSTDTNGKGKRKLEDGDDSDTSKKAKVEDA</sequence>
<proteinExistence type="predicted"/>
<keyword evidence="7" id="KW-1185">Reference proteome</keyword>
<keyword evidence="2" id="KW-0802">TPR repeat</keyword>
<feature type="compositionally biased region" description="Low complexity" evidence="4">
    <location>
        <begin position="91"/>
        <end position="110"/>
    </location>
</feature>
<feature type="coiled-coil region" evidence="3">
    <location>
        <begin position="339"/>
        <end position="366"/>
    </location>
</feature>
<dbReference type="Proteomes" id="UP000799437">
    <property type="component" value="Unassembled WGS sequence"/>
</dbReference>
<dbReference type="OrthoDB" id="5587616at2759"/>
<dbReference type="GeneID" id="54490362"/>
<evidence type="ECO:0000256" key="1">
    <source>
        <dbReference type="ARBA" id="ARBA00022737"/>
    </source>
</evidence>
<dbReference type="GO" id="GO:0006335">
    <property type="term" value="P:DNA replication-dependent chromatin assembly"/>
    <property type="evidence" value="ECO:0007669"/>
    <property type="project" value="TreeGrafter"/>
</dbReference>
<dbReference type="SUPFAM" id="SSF48452">
    <property type="entry name" value="TPR-like"/>
    <property type="match status" value="1"/>
</dbReference>
<dbReference type="GO" id="GO:0005654">
    <property type="term" value="C:nucleoplasm"/>
    <property type="evidence" value="ECO:0007669"/>
    <property type="project" value="TreeGrafter"/>
</dbReference>
<evidence type="ECO:0000259" key="5">
    <source>
        <dbReference type="Pfam" id="PF10516"/>
    </source>
</evidence>
<feature type="compositionally biased region" description="Basic and acidic residues" evidence="4">
    <location>
        <begin position="450"/>
        <end position="460"/>
    </location>
</feature>
<feature type="compositionally biased region" description="Acidic residues" evidence="4">
    <location>
        <begin position="149"/>
        <end position="173"/>
    </location>
</feature>
<dbReference type="InterPro" id="IPR019544">
    <property type="entry name" value="Tetratricopeptide_SHNi-TPR_dom"/>
</dbReference>